<dbReference type="GO" id="GO:0003824">
    <property type="term" value="F:catalytic activity"/>
    <property type="evidence" value="ECO:0007669"/>
    <property type="project" value="UniProtKB-ARBA"/>
</dbReference>
<organism evidence="2 3">
    <name type="scientific">Bacillus benzoevorans</name>
    <dbReference type="NCBI Taxonomy" id="1456"/>
    <lineage>
        <taxon>Bacteria</taxon>
        <taxon>Bacillati</taxon>
        <taxon>Bacillota</taxon>
        <taxon>Bacilli</taxon>
        <taxon>Bacillales</taxon>
        <taxon>Bacillaceae</taxon>
        <taxon>Bacillus</taxon>
    </lineage>
</organism>
<keyword evidence="3" id="KW-1185">Reference proteome</keyword>
<dbReference type="Pfam" id="PF11575">
    <property type="entry name" value="FhuF_C"/>
    <property type="match status" value="1"/>
</dbReference>
<reference evidence="2 3" key="1">
    <citation type="submission" date="2020-08" db="EMBL/GenBank/DDBJ databases">
        <title>Genomic Encyclopedia of Type Strains, Phase IV (KMG-IV): sequencing the most valuable type-strain genomes for metagenomic binning, comparative biology and taxonomic classification.</title>
        <authorList>
            <person name="Goeker M."/>
        </authorList>
    </citation>
    <scope>NUCLEOTIDE SEQUENCE [LARGE SCALE GENOMIC DNA]</scope>
    <source>
        <strain evidence="2 3">DSM 5391</strain>
    </source>
</reference>
<evidence type="ECO:0000313" key="3">
    <source>
        <dbReference type="Proteomes" id="UP000531594"/>
    </source>
</evidence>
<evidence type="ECO:0000313" key="2">
    <source>
        <dbReference type="EMBL" id="MBB6446170.1"/>
    </source>
</evidence>
<protein>
    <submittedName>
        <fullName evidence="2">Ferric iron reductase protein FhuF</fullName>
    </submittedName>
</protein>
<dbReference type="AlphaFoldDB" id="A0A7X0LW31"/>
<accession>A0A7X0LW31</accession>
<dbReference type="GO" id="GO:0051537">
    <property type="term" value="F:2 iron, 2 sulfur cluster binding"/>
    <property type="evidence" value="ECO:0007669"/>
    <property type="project" value="InterPro"/>
</dbReference>
<dbReference type="RefSeq" id="WP_184526969.1">
    <property type="nucleotide sequence ID" value="NZ_JACHGK010000009.1"/>
</dbReference>
<sequence length="244" mass="28503">MADILNSAEIEQLKAFRFTTEETSSALSIRLDRLLDEEIFLRYLENAGSRIGSPGLKVTASIFFKRYAFLTVIYLYGMTVWNKKLPVSFNNISIQTNDTEDLWLPKFLFHSLKFEMASENRKKWREKALKEFFAESAFGLIEHVSAAKVPKSVLWENIAIYVFWLYETVLPELEDECIRKRAKEDFAYLISEVPGNIFGYEQENPIHLFYHNGRNEQNVRVRTTCCFSYALEGSNKRCKTCPRK</sequence>
<dbReference type="EMBL" id="JACHGK010000009">
    <property type="protein sequence ID" value="MBB6446170.1"/>
    <property type="molecule type" value="Genomic_DNA"/>
</dbReference>
<gene>
    <name evidence="2" type="ORF">HNR53_002820</name>
</gene>
<name>A0A7X0LW31_9BACI</name>
<feature type="domain" description="Ferric siderophore reductase C-terminal" evidence="1">
    <location>
        <begin position="222"/>
        <end position="243"/>
    </location>
</feature>
<evidence type="ECO:0000259" key="1">
    <source>
        <dbReference type="Pfam" id="PF11575"/>
    </source>
</evidence>
<dbReference type="InterPro" id="IPR024726">
    <property type="entry name" value="FhuF_C"/>
</dbReference>
<proteinExistence type="predicted"/>
<dbReference type="Proteomes" id="UP000531594">
    <property type="component" value="Unassembled WGS sequence"/>
</dbReference>
<comment type="caution">
    <text evidence="2">The sequence shown here is derived from an EMBL/GenBank/DDBJ whole genome shotgun (WGS) entry which is preliminary data.</text>
</comment>